<keyword evidence="1" id="KW-0472">Membrane</keyword>
<proteinExistence type="predicted"/>
<dbReference type="Proteomes" id="UP000737113">
    <property type="component" value="Unassembled WGS sequence"/>
</dbReference>
<sequence length="429" mass="50350">MMFLFSIMEVFNKLSGFVILSLYSRILGVELFGEFTAILVIFGYFVEFSYFSYQPKNLAETTRLGSKYIYSEIFRLRVKLVFFISLVSAIIFYIANKINTQLNLTPLFIVISLSCVNFDYLLYGSNNASYVIFSRFVGQVFLLLTVFCMYYFDFIMVENIFLIQLLHTAFLMGLVIYFCHLKKMFSFSNIISLAKYRIKLRLYLFEIQNQTPIFLFKLIVLILVTVELPLLMYFDNNTYQELAVGHRITLILLPFLLFYLNTNLDKVSESELKKIVVFSSVLSCGLILISPIIVLMLFGKDYMLNLQSYSNYYYLIVFQVFINYTFYISIKYGNESKGFKMIAIAFSCYLVVFFSYNYWQDITQQSLVLLCTFKVFLVVMLSIYSSFREKILITVMICCPIILSVLLGEFYYFEFSENMLNFVINAIRL</sequence>
<accession>A0A972JIR8</accession>
<feature type="transmembrane region" description="Helical" evidence="1">
    <location>
        <begin position="391"/>
        <end position="413"/>
    </location>
</feature>
<feature type="transmembrane region" description="Helical" evidence="1">
    <location>
        <begin position="276"/>
        <end position="299"/>
    </location>
</feature>
<comment type="caution">
    <text evidence="2">The sequence shown here is derived from an EMBL/GenBank/DDBJ whole genome shotgun (WGS) entry which is preliminary data.</text>
</comment>
<name>A0A972JIR8_9GAMM</name>
<feature type="transmembrane region" description="Helical" evidence="1">
    <location>
        <begin position="342"/>
        <end position="359"/>
    </location>
</feature>
<feature type="transmembrane region" description="Helical" evidence="1">
    <location>
        <begin position="311"/>
        <end position="330"/>
    </location>
</feature>
<feature type="transmembrane region" description="Helical" evidence="1">
    <location>
        <begin position="35"/>
        <end position="53"/>
    </location>
</feature>
<feature type="transmembrane region" description="Helical" evidence="1">
    <location>
        <begin position="74"/>
        <end position="95"/>
    </location>
</feature>
<feature type="transmembrane region" description="Helical" evidence="1">
    <location>
        <begin position="136"/>
        <end position="154"/>
    </location>
</feature>
<evidence type="ECO:0000313" key="3">
    <source>
        <dbReference type="Proteomes" id="UP000737113"/>
    </source>
</evidence>
<dbReference type="RefSeq" id="WP_169564069.1">
    <property type="nucleotide sequence ID" value="NZ_JAAXYH010000005.1"/>
</dbReference>
<keyword evidence="1" id="KW-1133">Transmembrane helix</keyword>
<keyword evidence="3" id="KW-1185">Reference proteome</keyword>
<feature type="transmembrane region" description="Helical" evidence="1">
    <location>
        <begin position="365"/>
        <end position="384"/>
    </location>
</feature>
<organism evidence="2 3">
    <name type="scientific">Shewanella salipaludis</name>
    <dbReference type="NCBI Taxonomy" id="2723052"/>
    <lineage>
        <taxon>Bacteria</taxon>
        <taxon>Pseudomonadati</taxon>
        <taxon>Pseudomonadota</taxon>
        <taxon>Gammaproteobacteria</taxon>
        <taxon>Alteromonadales</taxon>
        <taxon>Shewanellaceae</taxon>
        <taxon>Shewanella</taxon>
    </lineage>
</organism>
<keyword evidence="1" id="KW-0812">Transmembrane</keyword>
<feature type="transmembrane region" description="Helical" evidence="1">
    <location>
        <begin position="107"/>
        <end position="124"/>
    </location>
</feature>
<dbReference type="AlphaFoldDB" id="A0A972JIR8"/>
<feature type="transmembrane region" description="Helical" evidence="1">
    <location>
        <begin position="244"/>
        <end position="264"/>
    </location>
</feature>
<reference evidence="2" key="1">
    <citation type="submission" date="2020-04" db="EMBL/GenBank/DDBJ databases">
        <title>Description of Shewanella salipaludis sp. nov., isolated from a salt marsh.</title>
        <authorList>
            <person name="Park S."/>
            <person name="Yoon J.-H."/>
        </authorList>
    </citation>
    <scope>NUCLEOTIDE SEQUENCE</scope>
    <source>
        <strain evidence="2">SHSM-M6</strain>
    </source>
</reference>
<evidence type="ECO:0000256" key="1">
    <source>
        <dbReference type="SAM" id="Phobius"/>
    </source>
</evidence>
<gene>
    <name evidence="2" type="ORF">HC757_09285</name>
</gene>
<feature type="transmembrane region" description="Helical" evidence="1">
    <location>
        <begin position="202"/>
        <end position="224"/>
    </location>
</feature>
<dbReference type="EMBL" id="JAAXYH010000005">
    <property type="protein sequence ID" value="NMH65363.1"/>
    <property type="molecule type" value="Genomic_DNA"/>
</dbReference>
<feature type="transmembrane region" description="Helical" evidence="1">
    <location>
        <begin position="160"/>
        <end position="181"/>
    </location>
</feature>
<protein>
    <recommendedName>
        <fullName evidence="4">Polysaccharide biosynthesis protein</fullName>
    </recommendedName>
</protein>
<evidence type="ECO:0008006" key="4">
    <source>
        <dbReference type="Google" id="ProtNLM"/>
    </source>
</evidence>
<evidence type="ECO:0000313" key="2">
    <source>
        <dbReference type="EMBL" id="NMH65363.1"/>
    </source>
</evidence>